<reference evidence="1 2" key="1">
    <citation type="journal article" date="2018" name="Syst. Appl. Microbiol.">
        <title>Ereboglobus luteus gen. nov. sp. nov. from cockroach guts, and new insights into the oxygen relationship of the genera Opitutus and Didymococcus (Verrucomicrobia: Opitutaceae).</title>
        <authorList>
            <person name="Tegtmeier D."/>
            <person name="Belitz A."/>
            <person name="Radek R."/>
            <person name="Heimerl T."/>
            <person name="Brune A."/>
        </authorList>
    </citation>
    <scope>NUCLEOTIDE SEQUENCE [LARGE SCALE GENOMIC DNA]</scope>
    <source>
        <strain evidence="1 2">Ho45</strain>
    </source>
</reference>
<name>A0A2U8E3S6_9BACT</name>
<dbReference type="InterPro" id="IPR014942">
    <property type="entry name" value="AbiEii"/>
</dbReference>
<evidence type="ECO:0008006" key="3">
    <source>
        <dbReference type="Google" id="ProtNLM"/>
    </source>
</evidence>
<dbReference type="Pfam" id="PF08843">
    <property type="entry name" value="AbiEii"/>
    <property type="match status" value="1"/>
</dbReference>
<dbReference type="KEGG" id="elut:CKA38_09290"/>
<organism evidence="1 2">
    <name type="scientific">Ereboglobus luteus</name>
    <dbReference type="NCBI Taxonomy" id="1796921"/>
    <lineage>
        <taxon>Bacteria</taxon>
        <taxon>Pseudomonadati</taxon>
        <taxon>Verrucomicrobiota</taxon>
        <taxon>Opitutia</taxon>
        <taxon>Opitutales</taxon>
        <taxon>Opitutaceae</taxon>
        <taxon>Ereboglobus</taxon>
    </lineage>
</organism>
<dbReference type="EMBL" id="CP023004">
    <property type="protein sequence ID" value="AWI09415.1"/>
    <property type="molecule type" value="Genomic_DNA"/>
</dbReference>
<accession>A0A2U8E3S6</accession>
<dbReference type="OrthoDB" id="9780929at2"/>
<dbReference type="Gene3D" id="3.10.450.620">
    <property type="entry name" value="JHP933, nucleotidyltransferase-like core domain"/>
    <property type="match status" value="1"/>
</dbReference>
<evidence type="ECO:0000313" key="2">
    <source>
        <dbReference type="Proteomes" id="UP000244896"/>
    </source>
</evidence>
<gene>
    <name evidence="1" type="ORF">CKA38_09290</name>
</gene>
<protein>
    <recommendedName>
        <fullName evidence="3">Nucleotidyl transferase AbiEii/AbiGii toxin family protein</fullName>
    </recommendedName>
</protein>
<dbReference type="RefSeq" id="WP_108825224.1">
    <property type="nucleotide sequence ID" value="NZ_CP023004.1"/>
</dbReference>
<dbReference type="AlphaFoldDB" id="A0A2U8E3S6"/>
<evidence type="ECO:0000313" key="1">
    <source>
        <dbReference type="EMBL" id="AWI09415.1"/>
    </source>
</evidence>
<keyword evidence="2" id="KW-1185">Reference proteome</keyword>
<dbReference type="Proteomes" id="UP000244896">
    <property type="component" value="Chromosome"/>
</dbReference>
<proteinExistence type="predicted"/>
<sequence>MTSVFDQMFSRYEVKTNDDYANALHEVMQQIALAGLHRGGFFDKAAFYGGTCLRIFHGMQRFSEDMDFSLLKEDVAFSLEHYFDAITAEFKALGRDIIISKKQKARRTNVESAFLKDDTAVYDLRFKKEHDIKIKLEVDIHPPPGFSTEQKLLLLPFSFMTRCYSLPDLYAGKMHALMFRTWKNRVKGRDWYDFEWYVRNGIKLHFEHFRQRAYQFGSLKKGELTKQSFKRLLKEKIAATNIDTVKADVRPFIKDTKVMDIWSVDYFSRLADMIEFQDATGGKK</sequence>